<keyword evidence="6" id="KW-1185">Reference proteome</keyword>
<dbReference type="GO" id="GO:0003677">
    <property type="term" value="F:DNA binding"/>
    <property type="evidence" value="ECO:0007669"/>
    <property type="project" value="UniProtKB-KW"/>
</dbReference>
<dbReference type="AlphaFoldDB" id="A0A927MV67"/>
<dbReference type="Gene3D" id="1.10.10.10">
    <property type="entry name" value="Winged helix-like DNA-binding domain superfamily/Winged helix DNA-binding domain"/>
    <property type="match status" value="1"/>
</dbReference>
<dbReference type="InterPro" id="IPR036388">
    <property type="entry name" value="WH-like_DNA-bd_sf"/>
</dbReference>
<protein>
    <submittedName>
        <fullName evidence="5">DNA-binding transcriptional regulator YhcF (GntR family)</fullName>
    </submittedName>
</protein>
<organism evidence="5 6">
    <name type="scientific">Actinopolymorpha pittospori</name>
    <dbReference type="NCBI Taxonomy" id="648752"/>
    <lineage>
        <taxon>Bacteria</taxon>
        <taxon>Bacillati</taxon>
        <taxon>Actinomycetota</taxon>
        <taxon>Actinomycetes</taxon>
        <taxon>Propionibacteriales</taxon>
        <taxon>Actinopolymorphaceae</taxon>
        <taxon>Actinopolymorpha</taxon>
    </lineage>
</organism>
<evidence type="ECO:0000256" key="1">
    <source>
        <dbReference type="ARBA" id="ARBA00023015"/>
    </source>
</evidence>
<evidence type="ECO:0000256" key="2">
    <source>
        <dbReference type="ARBA" id="ARBA00023125"/>
    </source>
</evidence>
<comment type="caution">
    <text evidence="5">The sequence shown here is derived from an EMBL/GenBank/DDBJ whole genome shotgun (WGS) entry which is preliminary data.</text>
</comment>
<dbReference type="Pfam" id="PF00392">
    <property type="entry name" value="GntR"/>
    <property type="match status" value="1"/>
</dbReference>
<dbReference type="InterPro" id="IPR000524">
    <property type="entry name" value="Tscrpt_reg_HTH_GntR"/>
</dbReference>
<dbReference type="RefSeq" id="WP_192751203.1">
    <property type="nucleotide sequence ID" value="NZ_BAABJL010000158.1"/>
</dbReference>
<dbReference type="PANTHER" id="PTHR38445:SF12">
    <property type="entry name" value="GNTR-FAMILY TRANSCRIPTIONAL REGULATOR"/>
    <property type="match status" value="1"/>
</dbReference>
<dbReference type="SMART" id="SM00345">
    <property type="entry name" value="HTH_GNTR"/>
    <property type="match status" value="1"/>
</dbReference>
<proteinExistence type="predicted"/>
<keyword evidence="3" id="KW-0804">Transcription</keyword>
<accession>A0A927MV67</accession>
<feature type="domain" description="HTH gntR-type" evidence="4">
    <location>
        <begin position="11"/>
        <end position="79"/>
    </location>
</feature>
<dbReference type="PROSITE" id="PS50949">
    <property type="entry name" value="HTH_GNTR"/>
    <property type="match status" value="1"/>
</dbReference>
<keyword evidence="1" id="KW-0805">Transcription regulation</keyword>
<dbReference type="CDD" id="cd07377">
    <property type="entry name" value="WHTH_GntR"/>
    <property type="match status" value="1"/>
</dbReference>
<dbReference type="EMBL" id="JADBEM010000001">
    <property type="protein sequence ID" value="MBE1607224.1"/>
    <property type="molecule type" value="Genomic_DNA"/>
</dbReference>
<dbReference type="InterPro" id="IPR036390">
    <property type="entry name" value="WH_DNA-bd_sf"/>
</dbReference>
<name>A0A927MV67_9ACTN</name>
<reference evidence="5" key="1">
    <citation type="submission" date="2020-10" db="EMBL/GenBank/DDBJ databases">
        <title>Sequencing the genomes of 1000 actinobacteria strains.</title>
        <authorList>
            <person name="Klenk H.-P."/>
        </authorList>
    </citation>
    <scope>NUCLEOTIDE SEQUENCE</scope>
    <source>
        <strain evidence="5">DSM 45354</strain>
    </source>
</reference>
<evidence type="ECO:0000259" key="4">
    <source>
        <dbReference type="PROSITE" id="PS50949"/>
    </source>
</evidence>
<evidence type="ECO:0000313" key="6">
    <source>
        <dbReference type="Proteomes" id="UP000638648"/>
    </source>
</evidence>
<sequence>MILEVDLDSEVPIYQQLRDRVVEAIAAGLLRTGSPLPSTRALASDFGVNFHTVNKGYDLLRQQGLLRINRKSGAVVSRDRTSGPPEPDFVPDWTARATTLLAEASAHGVSDEEVLEICRGVLRSFAAQESAREGES</sequence>
<evidence type="ECO:0000256" key="3">
    <source>
        <dbReference type="ARBA" id="ARBA00023163"/>
    </source>
</evidence>
<gene>
    <name evidence="5" type="ORF">HEB94_004072</name>
</gene>
<dbReference type="Proteomes" id="UP000638648">
    <property type="component" value="Unassembled WGS sequence"/>
</dbReference>
<dbReference type="GO" id="GO:0003700">
    <property type="term" value="F:DNA-binding transcription factor activity"/>
    <property type="evidence" value="ECO:0007669"/>
    <property type="project" value="InterPro"/>
</dbReference>
<keyword evidence="2 5" id="KW-0238">DNA-binding</keyword>
<evidence type="ECO:0000313" key="5">
    <source>
        <dbReference type="EMBL" id="MBE1607224.1"/>
    </source>
</evidence>
<dbReference type="PANTHER" id="PTHR38445">
    <property type="entry name" value="HTH-TYPE TRANSCRIPTIONAL REPRESSOR YTRA"/>
    <property type="match status" value="1"/>
</dbReference>
<dbReference type="SUPFAM" id="SSF46785">
    <property type="entry name" value="Winged helix' DNA-binding domain"/>
    <property type="match status" value="1"/>
</dbReference>